<proteinExistence type="predicted"/>
<evidence type="ECO:0000313" key="2">
    <source>
        <dbReference type="Proteomes" id="UP000094056"/>
    </source>
</evidence>
<protein>
    <submittedName>
        <fullName evidence="1">Thioesterase superfamily protein</fullName>
    </submittedName>
</protein>
<dbReference type="Proteomes" id="UP000094056">
    <property type="component" value="Unassembled WGS sequence"/>
</dbReference>
<dbReference type="SUPFAM" id="SSF54637">
    <property type="entry name" value="Thioesterase/thiol ester dehydrase-isomerase"/>
    <property type="match status" value="1"/>
</dbReference>
<evidence type="ECO:0000313" key="1">
    <source>
        <dbReference type="EMBL" id="ODS31031.1"/>
    </source>
</evidence>
<dbReference type="CDD" id="cd00586">
    <property type="entry name" value="4HBT"/>
    <property type="match status" value="1"/>
</dbReference>
<gene>
    <name evidence="1" type="ORF">SCARUB_03863</name>
</gene>
<organism evidence="1 2">
    <name type="scientific">Candidatus Scalindua rubra</name>
    <dbReference type="NCBI Taxonomy" id="1872076"/>
    <lineage>
        <taxon>Bacteria</taxon>
        <taxon>Pseudomonadati</taxon>
        <taxon>Planctomycetota</taxon>
        <taxon>Candidatus Brocadiia</taxon>
        <taxon>Candidatus Brocadiales</taxon>
        <taxon>Candidatus Scalinduaceae</taxon>
        <taxon>Candidatus Scalindua</taxon>
    </lineage>
</organism>
<dbReference type="AlphaFoldDB" id="A0A1E3X612"/>
<dbReference type="EMBL" id="MAYW01000151">
    <property type="protein sequence ID" value="ODS31031.1"/>
    <property type="molecule type" value="Genomic_DNA"/>
</dbReference>
<dbReference type="PATRIC" id="fig|1872076.5.peg.4607"/>
<name>A0A1E3X612_9BACT</name>
<reference evidence="1 2" key="1">
    <citation type="submission" date="2016-07" db="EMBL/GenBank/DDBJ databases">
        <title>Draft genome of Scalindua rubra, obtained from a brine-seawater interface in the Red Sea, sheds light on salt adaptation in anammox bacteria.</title>
        <authorList>
            <person name="Speth D.R."/>
            <person name="Lagkouvardos I."/>
            <person name="Wang Y."/>
            <person name="Qian P.-Y."/>
            <person name="Dutilh B.E."/>
            <person name="Jetten M.S."/>
        </authorList>
    </citation>
    <scope>NUCLEOTIDE SEQUENCE [LARGE SCALE GENOMIC DNA]</scope>
    <source>
        <strain evidence="1">BSI-1</strain>
    </source>
</reference>
<sequence>MLTNTIEIRVRYAETDQMKRVYYPKYLEYFELGRAHLLRDYGIPYSEMESRLEVVWYRTLIFNSV</sequence>
<accession>A0A1E3X612</accession>
<dbReference type="Gene3D" id="3.10.129.10">
    <property type="entry name" value="Hotdog Thioesterase"/>
    <property type="match status" value="1"/>
</dbReference>
<dbReference type="InterPro" id="IPR029069">
    <property type="entry name" value="HotDog_dom_sf"/>
</dbReference>
<comment type="caution">
    <text evidence="1">The sequence shown here is derived from an EMBL/GenBank/DDBJ whole genome shotgun (WGS) entry which is preliminary data.</text>
</comment>